<evidence type="ECO:0000313" key="1">
    <source>
        <dbReference type="EMBL" id="KXG43570.1"/>
    </source>
</evidence>
<gene>
    <name evidence="1" type="ORF">U473_05750</name>
</gene>
<organism evidence="1 2">
    <name type="scientific">Tepidibacillus decaturensis</name>
    <dbReference type="NCBI Taxonomy" id="1413211"/>
    <lineage>
        <taxon>Bacteria</taxon>
        <taxon>Bacillati</taxon>
        <taxon>Bacillota</taxon>
        <taxon>Bacilli</taxon>
        <taxon>Bacillales</taxon>
        <taxon>Bacillaceae</taxon>
        <taxon>Tepidibacillus</taxon>
    </lineage>
</organism>
<accession>A0A135L3P4</accession>
<comment type="caution">
    <text evidence="1">The sequence shown here is derived from an EMBL/GenBank/DDBJ whole genome shotgun (WGS) entry which is preliminary data.</text>
</comment>
<sequence>MSKRLNVLNIGPFQVPSAPDFFSYTIENYNNMLNIVLTNPICRTSRVKVKVVQSNVSVYPAISPETVVLFQDVILHKNESTMLSLEISPTTILRVRVEGKYVKKVEVSVIGGYGDPSTGEIFVADPNLLFRQPNFPD</sequence>
<dbReference type="RefSeq" id="WP_068724239.1">
    <property type="nucleotide sequence ID" value="NZ_LSKU01000001.1"/>
</dbReference>
<protein>
    <submittedName>
        <fullName evidence="1">Uncharacterized protein</fullName>
    </submittedName>
</protein>
<proteinExistence type="predicted"/>
<dbReference type="AlphaFoldDB" id="A0A135L3P4"/>
<dbReference type="EMBL" id="LSKU01000001">
    <property type="protein sequence ID" value="KXG43570.1"/>
    <property type="molecule type" value="Genomic_DNA"/>
</dbReference>
<dbReference type="STRING" id="1413211.U473_05750"/>
<reference evidence="1 2" key="1">
    <citation type="submission" date="2016-02" db="EMBL/GenBank/DDBJ databases">
        <title>Draft Genome for Tepidibacillus decaturensis nov. sp. Strain Z9, an Anaerobic, Moderately Thermophilic and Heterotrophic Bacterium from Deep Subsurface of the Illinois Basin, USA.</title>
        <authorList>
            <person name="Dong Y."/>
            <person name="Chang J.Y."/>
            <person name="Sanford R."/>
            <person name="Fouke B.W."/>
        </authorList>
    </citation>
    <scope>NUCLEOTIDE SEQUENCE [LARGE SCALE GENOMIC DNA]</scope>
    <source>
        <strain evidence="1 2">Z9</strain>
    </source>
</reference>
<dbReference type="Proteomes" id="UP000070352">
    <property type="component" value="Unassembled WGS sequence"/>
</dbReference>
<keyword evidence="2" id="KW-1185">Reference proteome</keyword>
<evidence type="ECO:0000313" key="2">
    <source>
        <dbReference type="Proteomes" id="UP000070352"/>
    </source>
</evidence>
<name>A0A135L3P4_9BACI</name>